<protein>
    <submittedName>
        <fullName evidence="2">Putative nitrate reductase</fullName>
    </submittedName>
</protein>
<proteinExistence type="evidence at transcript level"/>
<dbReference type="InterPro" id="IPR029034">
    <property type="entry name" value="Cystine-knot_cytokine"/>
</dbReference>
<organism evidence="2">
    <name type="scientific">Pectinaria gouldii</name>
    <name type="common">Trumpet worm</name>
    <name type="synonym">Ice-cream cone worm</name>
    <dbReference type="NCBI Taxonomy" id="260746"/>
    <lineage>
        <taxon>Eukaryota</taxon>
        <taxon>Metazoa</taxon>
        <taxon>Spiralia</taxon>
        <taxon>Lophotrochozoa</taxon>
        <taxon>Annelida</taxon>
        <taxon>Polychaeta</taxon>
        <taxon>Sedentaria</taxon>
        <taxon>Canalipalpata</taxon>
        <taxon>Terebellida</taxon>
        <taxon>Terebelliformia</taxon>
        <taxon>Pectinariidae</taxon>
        <taxon>Pectinaria</taxon>
    </lineage>
</organism>
<name>A0A0K1R090_PECGU</name>
<keyword evidence="1" id="KW-0732">Signal</keyword>
<dbReference type="SUPFAM" id="SSF57501">
    <property type="entry name" value="Cystine-knot cytokines"/>
    <property type="match status" value="1"/>
</dbReference>
<accession>A0A0K1R090</accession>
<evidence type="ECO:0000256" key="1">
    <source>
        <dbReference type="SAM" id="SignalP"/>
    </source>
</evidence>
<dbReference type="EMBL" id="KT372127">
    <property type="protein sequence ID" value="AKV16242.1"/>
    <property type="molecule type" value="mRNA"/>
</dbReference>
<evidence type="ECO:0000313" key="2">
    <source>
        <dbReference type="EMBL" id="AKV16242.1"/>
    </source>
</evidence>
<dbReference type="AlphaFoldDB" id="A0A0K1R090"/>
<feature type="signal peptide" evidence="1">
    <location>
        <begin position="1"/>
        <end position="24"/>
    </location>
</feature>
<reference evidence="2" key="1">
    <citation type="submission" date="2015-07" db="EMBL/GenBank/DDBJ databases">
        <title>MeaNS - Measles Nucleotide Surveillance Program.</title>
        <authorList>
            <person name="Tran T."/>
            <person name="Druce J."/>
        </authorList>
    </citation>
    <scope>NUCLEOTIDE SEQUENCE</scope>
</reference>
<feature type="chain" id="PRO_5005468102" evidence="1">
    <location>
        <begin position="25"/>
        <end position="237"/>
    </location>
</feature>
<sequence length="237" mass="27658">MNGPGIRFLLAGLLLSGVATQIVAQDSQKLETENITSEDMDTAEVSAAGDQCSCTPESEAACCWTDKGRTQCTVTEDSQDALISGLKELGPSAISREMITNQLSEGGNETVDWAVDEEEGEEAISTPAGLTVRVAWSRRYIWWYRYIDCCCPTTYYWWRPRWFWDSTGYWYVVHLNYWGYYQWWRNSYCHPLVRHCCCRQLYQWRRFLVTRWSQWPWGTTVWRWFYVPAGCVKYDCG</sequence>